<feature type="coiled-coil region" evidence="6">
    <location>
        <begin position="1056"/>
        <end position="1097"/>
    </location>
</feature>
<dbReference type="Pfam" id="PF12777">
    <property type="entry name" value="MT"/>
    <property type="match status" value="1"/>
</dbReference>
<evidence type="ECO:0000256" key="1">
    <source>
        <dbReference type="ARBA" id="ARBA00008887"/>
    </source>
</evidence>
<dbReference type="Gene3D" id="1.10.472.130">
    <property type="match status" value="1"/>
</dbReference>
<dbReference type="Pfam" id="PF17852">
    <property type="entry name" value="Dynein_AAA_lid"/>
    <property type="match status" value="1"/>
</dbReference>
<dbReference type="PANTHER" id="PTHR46532:SF4">
    <property type="entry name" value="AAA+ ATPASE DOMAIN-CONTAINING PROTEIN"/>
    <property type="match status" value="1"/>
</dbReference>
<dbReference type="Gene3D" id="1.10.8.1220">
    <property type="match status" value="1"/>
</dbReference>
<evidence type="ECO:0000259" key="8">
    <source>
        <dbReference type="SMART" id="SM00382"/>
    </source>
</evidence>
<dbReference type="InterPro" id="IPR026983">
    <property type="entry name" value="DHC"/>
</dbReference>
<accession>A0ABN8M386</accession>
<dbReference type="Pfam" id="PF12780">
    <property type="entry name" value="AAA_8"/>
    <property type="match status" value="1"/>
</dbReference>
<dbReference type="InterPro" id="IPR003593">
    <property type="entry name" value="AAA+_ATPase"/>
</dbReference>
<dbReference type="Pfam" id="PF18198">
    <property type="entry name" value="AAA_lid_11"/>
    <property type="match status" value="1"/>
</dbReference>
<feature type="domain" description="AAA+ ATPase" evidence="8">
    <location>
        <begin position="555"/>
        <end position="721"/>
    </location>
</feature>
<dbReference type="InterPro" id="IPR004273">
    <property type="entry name" value="Dynein_heavy_D6_P-loop"/>
</dbReference>
<feature type="non-terminal residue" evidence="9">
    <location>
        <position position="1"/>
    </location>
</feature>
<dbReference type="InterPro" id="IPR042219">
    <property type="entry name" value="AAA_lid_11_sf"/>
</dbReference>
<evidence type="ECO:0000256" key="7">
    <source>
        <dbReference type="SAM" id="MobiDB-lite"/>
    </source>
</evidence>
<dbReference type="Pfam" id="PF12775">
    <property type="entry name" value="AAA_7"/>
    <property type="match status" value="1"/>
</dbReference>
<dbReference type="InterPro" id="IPR035706">
    <property type="entry name" value="AAA_9"/>
</dbReference>
<dbReference type="InterPro" id="IPR024743">
    <property type="entry name" value="Dynein_HC_stalk"/>
</dbReference>
<evidence type="ECO:0000313" key="9">
    <source>
        <dbReference type="EMBL" id="CAH3022881.1"/>
    </source>
</evidence>
<dbReference type="SMART" id="SM00382">
    <property type="entry name" value="AAA"/>
    <property type="match status" value="2"/>
</dbReference>
<dbReference type="EMBL" id="CALNXI010000238">
    <property type="protein sequence ID" value="CAH3022881.1"/>
    <property type="molecule type" value="Genomic_DNA"/>
</dbReference>
<reference evidence="9 10" key="1">
    <citation type="submission" date="2022-05" db="EMBL/GenBank/DDBJ databases">
        <authorList>
            <consortium name="Genoscope - CEA"/>
            <person name="William W."/>
        </authorList>
    </citation>
    <scope>NUCLEOTIDE SEQUENCE [LARGE SCALE GENOMIC DNA]</scope>
</reference>
<dbReference type="Proteomes" id="UP001159427">
    <property type="component" value="Unassembled WGS sequence"/>
</dbReference>
<dbReference type="InterPro" id="IPR027417">
    <property type="entry name" value="P-loop_NTPase"/>
</dbReference>
<dbReference type="Gene3D" id="1.20.920.20">
    <property type="match status" value="2"/>
</dbReference>
<evidence type="ECO:0000256" key="5">
    <source>
        <dbReference type="ARBA" id="ARBA00033439"/>
    </source>
</evidence>
<dbReference type="Gene3D" id="3.40.50.300">
    <property type="entry name" value="P-loop containing nucleotide triphosphate hydrolases"/>
    <property type="match status" value="4"/>
</dbReference>
<feature type="compositionally biased region" description="Basic and acidic residues" evidence="7">
    <location>
        <begin position="1989"/>
        <end position="1999"/>
    </location>
</feature>
<feature type="coiled-coil region" evidence="6">
    <location>
        <begin position="838"/>
        <end position="879"/>
    </location>
</feature>
<name>A0ABN8M386_9CNID</name>
<dbReference type="InterPro" id="IPR041228">
    <property type="entry name" value="Dynein_C"/>
</dbReference>
<keyword evidence="6" id="KW-0175">Coiled coil</keyword>
<evidence type="ECO:0000256" key="2">
    <source>
        <dbReference type="ARBA" id="ARBA00011655"/>
    </source>
</evidence>
<dbReference type="InterPro" id="IPR041466">
    <property type="entry name" value="Dynein_AAA5_ext"/>
</dbReference>
<sequence>RDQIERYVPRYLIFCLLWAFSGDCKLKTREDLGKFIRSITTIPLPSSTSSSIVDFEVTIQGEWVLWQSKVPQIEVETHKVAAPDVVVPTNEALLYTWLAEHKPMVLCGPPGSGKTMTLFSALRALPDMEVVGLNFSSATSPELLLKTFDHYCEYRRTPNGIVLAPVQLGKWMVLFCDEINLPDMDHYGTQRVISFLRQIVEHGGFYRTTDQAWVTMERIQFVGACNPPTDPGRKPLSHRFLRHVPVIYVDYPGPTSLTQIYGTFNRAMLRIVPPLRSYAQPLTDAMVEFYSMSQERFTQDMQPHYIYSPREMTRWVRGICEALKPLETLSIEGLVRLWAHEALRLFQDRGGVWIRLFSEVNLFKYNVSKILSPIVVRIFRKASELQGSHNKTSDEVARSTCFRLKGFKSYYKFTREKNKLGRLLRASRLRHCETLNLPFFNCHDISEIFFGEFRAQQIREVLLVEDDERKWTDENISMVALKHFPNVDSNAALKRPILYSNWLSKDYIPVDQEELRDFVKARLKVFYEEELDVPLVLFNEVLDHVLRIDRIFRQPQGHLLLIGVSGAGKTTLSRFVAWMNGLSLFQVKIHRKYLAADFDEDLRAVLRRAGCKNEKIVFILDESNILESSFLERMNTLLANGEVPGLFEGDEYTTLMTQCKEGSQREGLMLDSSEELYKWFTQQVMNNLHVVFTMNPSSEGLKSRAATSPALFNRCVLNWFGDWSTGALYQVGKEFTSKIDLEKSNYTPPDYLPKVYEDLPMSPTHREAVINAFVYVHQTLHQANERLAKRGGRVMAITPRHYLDFINHYVKLFNEKRSDLEEQQLHLNVGLQKIHETVDQVEELQKSLSLKSQELEAKNALANQKLKQMVKDQQEAEKKKVTSIEIQATIEKQTKEIKEKQTSVMAELAKVEPAVQDAKMAVKSIKKQHLVEVRSMGNPPPAVKLALESICLLLGEQAADWRTIRGVIIKDNFISTVVNFSTEDISEDIRKIMLSKYLSNPDYNFEKVNRASVACGPLVKWAIAQISYADMLTKVDPLRNELKSLEIEAQASRIKADEISQVIAELEKSIARYKEEYAALISQAQAIKADLAAVEAKVSRSTALLRSLSVERQRWETGSNAFQTQMGTIVGDVLLSSAFLAYAGYFDQQLRQNLFTSWASHLQQANIQFRPDIARVEYLSTADERLQWQANSLPADDLCTENAIMLKRFNRYPLIIDPSGQATEFLLNEYKGKKINKTSFLDDAFRKNLESALRFGNPLLVQDVESYDPILNPVLNRELRRTGGRVLITIGDQDIDLSPSFTIFLSTRDPTVEFAPDLCSRVTFVNFTVTRSSLQSQCLNQVLKAERPDVDEKRSDLLKLQGEFHLRLRHLEKSLLQALNDAKGRILDDDRIIATLEKLKQEAAEITRKVEETDAVMAEVEAVSDQYNALSHYCSSIYFTMEGLNLVHFLYQFSLQFFLDIFQCVLYENPKLNSMKDPQQRLKVLCSDLFQIVYNRVARGMLHDDRITFAMLLCRIYLRGLTGETEYEDEFEMFLRGGETVLSGKPPKMDGFTPQQAAAVVRLSKLTAFKELQTYINLNRADFFEWLESGKPERSVPSCWDSKMSLTNIGQIIHELLVIQALRPDRIMAMGHRVVGRILGESFMHDAEQGLDLASVVEHEVKANTPLLMCSVTGYDASGWVDDLAAEQNKQCTSIAIGSAEGFSLADKAINSATKSGRWVLLKNVHLAPQWLVTLEKKLHTLNPHAAFRLFMTMEINPKVPVNLLRASRVFVFEPPPGVKANLLRTFSAVPATRMCKAPSERARLYFLLAWFHAIVQERLRYAPLGWSKRYEFSESDLRVACDTLDTWLDAVAQGRTNLPPNKVPWDALQALLSQAIYGGRIDNDFDQRLLTSFVNRLFTVSSFESDFPLVLDVDGEKGKKIVMPEGIRREQFLQWTEALPDAQSPSWLGLPNNAEKVLLTTQGQDMVTKLLKMQMLSDDDELAYSPDSARKQRRESDPRPAWMRTLHSTAANWLSMIPKDLTPLKRTLDNIKDPLFRYFEREVNTGYQLLNTIREDLNHVVLVCESQKKPTNYLRNLMSDLVKGILPSNWRRYTVPKGLTVLQWVADFSDRIKQLQKISHAANTGGAKGLKNLHIWLGGMFVPEAYITATRQFVAQANNWSLEELTLEVTIANGPDDRLTIDDCSFGIKGLRLQGARCLDNKLELTATILTDLPLTSLKWISRVTFFTHKRCAVFFFLQVTLPVYLNQTRTELLFTVDMATRGEPAGREHRFYERGVAFLASSLSG</sequence>
<dbReference type="Gene3D" id="6.10.140.1060">
    <property type="match status" value="1"/>
</dbReference>
<keyword evidence="4" id="KW-0677">Repeat</keyword>
<dbReference type="Gene3D" id="3.10.490.20">
    <property type="match status" value="1"/>
</dbReference>
<dbReference type="PANTHER" id="PTHR46532">
    <property type="entry name" value="MALE FERTILITY FACTOR KL5"/>
    <property type="match status" value="1"/>
</dbReference>
<dbReference type="Pfam" id="PF03028">
    <property type="entry name" value="Dynein_heavy"/>
    <property type="match status" value="1"/>
</dbReference>
<dbReference type="InterPro" id="IPR024317">
    <property type="entry name" value="Dynein_heavy_chain_D4_dom"/>
</dbReference>
<keyword evidence="10" id="KW-1185">Reference proteome</keyword>
<dbReference type="InterPro" id="IPR041658">
    <property type="entry name" value="AAA_lid_11"/>
</dbReference>
<dbReference type="Gene3D" id="1.20.920.30">
    <property type="match status" value="2"/>
</dbReference>
<dbReference type="InterPro" id="IPR054354">
    <property type="entry name" value="DYNC2H1-like_lid"/>
</dbReference>
<dbReference type="InterPro" id="IPR043160">
    <property type="entry name" value="Dynein_C_barrel"/>
</dbReference>
<comment type="caution">
    <text evidence="9">The sequence shown here is derived from an EMBL/GenBank/DDBJ whole genome shotgun (WGS) entry which is preliminary data.</text>
</comment>
<evidence type="ECO:0000256" key="4">
    <source>
        <dbReference type="ARBA" id="ARBA00022737"/>
    </source>
</evidence>
<dbReference type="Gene3D" id="1.10.8.720">
    <property type="entry name" value="Region D6 of dynein motor"/>
    <property type="match status" value="1"/>
</dbReference>
<dbReference type="Pfam" id="PF18199">
    <property type="entry name" value="Dynein_C"/>
    <property type="match status" value="1"/>
</dbReference>
<feature type="domain" description="AAA+ ATPase" evidence="8">
    <location>
        <begin position="100"/>
        <end position="250"/>
    </location>
</feature>
<dbReference type="SUPFAM" id="SSF52540">
    <property type="entry name" value="P-loop containing nucleoside triphosphate hydrolases"/>
    <property type="match status" value="2"/>
</dbReference>
<protein>
    <recommendedName>
        <fullName evidence="3">Dynein heavy chain, cytoplasmic</fullName>
    </recommendedName>
    <alternativeName>
        <fullName evidence="5">Dynein heavy chain, cytosolic</fullName>
    </alternativeName>
</protein>
<dbReference type="Pfam" id="PF22597">
    <property type="entry name" value="DYN_lid"/>
    <property type="match status" value="1"/>
</dbReference>
<organism evidence="9 10">
    <name type="scientific">Porites evermanni</name>
    <dbReference type="NCBI Taxonomy" id="104178"/>
    <lineage>
        <taxon>Eukaryota</taxon>
        <taxon>Metazoa</taxon>
        <taxon>Cnidaria</taxon>
        <taxon>Anthozoa</taxon>
        <taxon>Hexacorallia</taxon>
        <taxon>Scleractinia</taxon>
        <taxon>Fungiina</taxon>
        <taxon>Poritidae</taxon>
        <taxon>Porites</taxon>
    </lineage>
</organism>
<dbReference type="CDD" id="cd00009">
    <property type="entry name" value="AAA"/>
    <property type="match status" value="2"/>
</dbReference>
<dbReference type="Pfam" id="PF12781">
    <property type="entry name" value="AAA_9"/>
    <property type="match status" value="1"/>
</dbReference>
<feature type="region of interest" description="Disordered" evidence="7">
    <location>
        <begin position="1983"/>
        <end position="2002"/>
    </location>
</feature>
<proteinExistence type="inferred from homology"/>
<evidence type="ECO:0000256" key="3">
    <source>
        <dbReference type="ARBA" id="ARBA00022197"/>
    </source>
</evidence>
<dbReference type="Gene3D" id="1.20.1270.280">
    <property type="match status" value="1"/>
</dbReference>
<gene>
    <name evidence="9" type="ORF">PEVE_00017235</name>
</gene>
<comment type="subunit">
    <text evidence="2">Consists of at least two heavy chains and a number of intermediate and light chains.</text>
</comment>
<comment type="similarity">
    <text evidence="1">Belongs to the dynein heavy chain family.</text>
</comment>
<evidence type="ECO:0000313" key="10">
    <source>
        <dbReference type="Proteomes" id="UP001159427"/>
    </source>
</evidence>
<evidence type="ECO:0000256" key="6">
    <source>
        <dbReference type="SAM" id="Coils"/>
    </source>
</evidence>